<feature type="domain" description="Proline dehydrogenase" evidence="2">
    <location>
        <begin position="75"/>
        <end position="372"/>
    </location>
</feature>
<dbReference type="SUPFAM" id="SSF51730">
    <property type="entry name" value="FAD-linked oxidoreductase"/>
    <property type="match status" value="1"/>
</dbReference>
<evidence type="ECO:0000313" key="4">
    <source>
        <dbReference type="Proteomes" id="UP001500067"/>
    </source>
</evidence>
<protein>
    <submittedName>
        <fullName evidence="3">Proline dehydrogenase family protein</fullName>
    </submittedName>
</protein>
<name>A0ABP8NJ73_9BACT</name>
<comment type="caution">
    <text evidence="3">The sequence shown here is derived from an EMBL/GenBank/DDBJ whole genome shotgun (WGS) entry which is preliminary data.</text>
</comment>
<dbReference type="Gene3D" id="3.20.20.220">
    <property type="match status" value="1"/>
</dbReference>
<evidence type="ECO:0000313" key="3">
    <source>
        <dbReference type="EMBL" id="GAA4466796.1"/>
    </source>
</evidence>
<dbReference type="PANTHER" id="PTHR13914:SF0">
    <property type="entry name" value="PROLINE DEHYDROGENASE 1, MITOCHONDRIAL"/>
    <property type="match status" value="1"/>
</dbReference>
<reference evidence="4" key="1">
    <citation type="journal article" date="2019" name="Int. J. Syst. Evol. Microbiol.">
        <title>The Global Catalogue of Microorganisms (GCM) 10K type strain sequencing project: providing services to taxonomists for standard genome sequencing and annotation.</title>
        <authorList>
            <consortium name="The Broad Institute Genomics Platform"/>
            <consortium name="The Broad Institute Genome Sequencing Center for Infectious Disease"/>
            <person name="Wu L."/>
            <person name="Ma J."/>
        </authorList>
    </citation>
    <scope>NUCLEOTIDE SEQUENCE [LARGE SCALE GENOMIC DNA]</scope>
    <source>
        <strain evidence="4">JCM 32105</strain>
    </source>
</reference>
<evidence type="ECO:0000259" key="2">
    <source>
        <dbReference type="Pfam" id="PF01619"/>
    </source>
</evidence>
<dbReference type="EMBL" id="BAABFA010000014">
    <property type="protein sequence ID" value="GAA4466796.1"/>
    <property type="molecule type" value="Genomic_DNA"/>
</dbReference>
<gene>
    <name evidence="3" type="ORF">GCM10023093_21460</name>
</gene>
<proteinExistence type="predicted"/>
<dbReference type="Proteomes" id="UP001500067">
    <property type="component" value="Unassembled WGS sequence"/>
</dbReference>
<accession>A0ABP8NJ73</accession>
<dbReference type="InterPro" id="IPR015659">
    <property type="entry name" value="Proline_oxidase"/>
</dbReference>
<keyword evidence="4" id="KW-1185">Reference proteome</keyword>
<sequence>MLPEFNNTEIAFRYRNNEELKKARFLFSSMGSQALTSVGMALTKFAISWNLPVKGLIKSTLFDQFCGGETMEEAGKTAAMLGKYGVGTILDYGVEGKESEEDFDKAVPEFIKAIKYAAANKNIPFISIKVTGFAYFAMLEKVHAGVPLSDSGKAAWDRVYKRIDAICAAAAEAGIMVLVDAEESWIQKPVDELTDAMMEKYNRARAVVFNTFQLYRHDRLEFLKVSHQRAKDKGYILGAKLVRGAYMEKERARAVEKGYPSPIQPSKEATDKDYDEAVHYCLEHLHEVAVFIGTHNEASCMKAAQYMDSHSIAAGSDRVYFSQLYGMSDNISFNLAGSGYNVAKYLPYGPVKDVVPYLMRRAQENTSVAGQTGRELSLINQEIKRRGL</sequence>
<keyword evidence="1" id="KW-0560">Oxidoreductase</keyword>
<evidence type="ECO:0000256" key="1">
    <source>
        <dbReference type="ARBA" id="ARBA00023002"/>
    </source>
</evidence>
<dbReference type="Pfam" id="PF01619">
    <property type="entry name" value="Pro_dh"/>
    <property type="match status" value="1"/>
</dbReference>
<organism evidence="3 4">
    <name type="scientific">Nemorincola caseinilytica</name>
    <dbReference type="NCBI Taxonomy" id="2054315"/>
    <lineage>
        <taxon>Bacteria</taxon>
        <taxon>Pseudomonadati</taxon>
        <taxon>Bacteroidota</taxon>
        <taxon>Chitinophagia</taxon>
        <taxon>Chitinophagales</taxon>
        <taxon>Chitinophagaceae</taxon>
        <taxon>Nemorincola</taxon>
    </lineage>
</organism>
<dbReference type="PANTHER" id="PTHR13914">
    <property type="entry name" value="PROLINE OXIDASE"/>
    <property type="match status" value="1"/>
</dbReference>
<dbReference type="InterPro" id="IPR002872">
    <property type="entry name" value="Proline_DH_dom"/>
</dbReference>
<dbReference type="InterPro" id="IPR029041">
    <property type="entry name" value="FAD-linked_oxidoreductase-like"/>
</dbReference>
<dbReference type="RefSeq" id="WP_345082905.1">
    <property type="nucleotide sequence ID" value="NZ_BAABFA010000014.1"/>
</dbReference>